<keyword evidence="1" id="KW-0472">Membrane</keyword>
<accession>A0A840A928</accession>
<gene>
    <name evidence="2" type="ORF">GGQ83_001456</name>
</gene>
<keyword evidence="1" id="KW-0812">Transmembrane</keyword>
<dbReference type="EMBL" id="JACIDJ010000002">
    <property type="protein sequence ID" value="MBB3898019.1"/>
    <property type="molecule type" value="Genomic_DNA"/>
</dbReference>
<reference evidence="2 3" key="1">
    <citation type="submission" date="2020-08" db="EMBL/GenBank/DDBJ databases">
        <title>Genomic Encyclopedia of Type Strains, Phase IV (KMG-IV): sequencing the most valuable type-strain genomes for metagenomic binning, comparative biology and taxonomic classification.</title>
        <authorList>
            <person name="Goeker M."/>
        </authorList>
    </citation>
    <scope>NUCLEOTIDE SEQUENCE [LARGE SCALE GENOMIC DNA]</scope>
    <source>
        <strain evidence="2 3">DSM 19979</strain>
    </source>
</reference>
<name>A0A840A928_9PROT</name>
<evidence type="ECO:0000313" key="2">
    <source>
        <dbReference type="EMBL" id="MBB3898019.1"/>
    </source>
</evidence>
<evidence type="ECO:0000256" key="1">
    <source>
        <dbReference type="SAM" id="Phobius"/>
    </source>
</evidence>
<feature type="transmembrane region" description="Helical" evidence="1">
    <location>
        <begin position="35"/>
        <end position="56"/>
    </location>
</feature>
<proteinExistence type="predicted"/>
<comment type="caution">
    <text evidence="2">The sequence shown here is derived from an EMBL/GenBank/DDBJ whole genome shotgun (WGS) entry which is preliminary data.</text>
</comment>
<protein>
    <submittedName>
        <fullName evidence="2">Uncharacterized protein</fullName>
    </submittedName>
</protein>
<dbReference type="AlphaFoldDB" id="A0A840A928"/>
<dbReference type="RefSeq" id="WP_184383122.1">
    <property type="nucleotide sequence ID" value="NZ_JACIDJ010000002.1"/>
</dbReference>
<dbReference type="Proteomes" id="UP000553193">
    <property type="component" value="Unassembled WGS sequence"/>
</dbReference>
<organism evidence="2 3">
    <name type="scientific">Roseococcus suduntuyensis</name>
    <dbReference type="NCBI Taxonomy" id="455361"/>
    <lineage>
        <taxon>Bacteria</taxon>
        <taxon>Pseudomonadati</taxon>
        <taxon>Pseudomonadota</taxon>
        <taxon>Alphaproteobacteria</taxon>
        <taxon>Acetobacterales</taxon>
        <taxon>Roseomonadaceae</taxon>
        <taxon>Roseococcus</taxon>
    </lineage>
</organism>
<keyword evidence="3" id="KW-1185">Reference proteome</keyword>
<feature type="transmembrane region" description="Helical" evidence="1">
    <location>
        <begin position="5"/>
        <end position="23"/>
    </location>
</feature>
<sequence length="83" mass="9139">MGVVFGLILFLLPFGIYALWWYLAGQQEGITPPPLVLGLAGIAVVMTVGLAFYYGLSRSIDRDEDYVPARIEGSTPPPVQRQR</sequence>
<keyword evidence="1" id="KW-1133">Transmembrane helix</keyword>
<evidence type="ECO:0000313" key="3">
    <source>
        <dbReference type="Proteomes" id="UP000553193"/>
    </source>
</evidence>